<protein>
    <submittedName>
        <fullName evidence="1">Uncharacterized protein</fullName>
    </submittedName>
</protein>
<name>A0A9Q9S655_9ENTR</name>
<evidence type="ECO:0000313" key="1">
    <source>
        <dbReference type="EMBL" id="VUS31421.1"/>
    </source>
</evidence>
<dbReference type="Proteomes" id="UP000318567">
    <property type="component" value="Unassembled WGS sequence"/>
</dbReference>
<dbReference type="EMBL" id="CABGGO010000003">
    <property type="protein sequence ID" value="VUS31421.1"/>
    <property type="molecule type" value="Genomic_DNA"/>
</dbReference>
<dbReference type="AlphaFoldDB" id="A0A9Q9S655"/>
<comment type="caution">
    <text evidence="1">The sequence shown here is derived from an EMBL/GenBank/DDBJ whole genome shotgun (WGS) entry which is preliminary data.</text>
</comment>
<organism evidence="1 2">
    <name type="scientific">Klebsiella pasteurii</name>
    <dbReference type="NCBI Taxonomy" id="2587529"/>
    <lineage>
        <taxon>Bacteria</taxon>
        <taxon>Pseudomonadati</taxon>
        <taxon>Pseudomonadota</taxon>
        <taxon>Gammaproteobacteria</taxon>
        <taxon>Enterobacterales</taxon>
        <taxon>Enterobacteriaceae</taxon>
        <taxon>Klebsiella/Raoultella group</taxon>
        <taxon>Klebsiella</taxon>
    </lineage>
</organism>
<proteinExistence type="predicted"/>
<evidence type="ECO:0000313" key="2">
    <source>
        <dbReference type="Proteomes" id="UP000318567"/>
    </source>
</evidence>
<sequence>MAGVLASTAAAVGILDKAVSITQKLANNSDELDKATLKLELANLMVELANAKIEAITTQTLLFDAEQKNKQLKEQLVDKSTFVFKPPLYWKEGDEIPFCPRCYEGDNKKHHLRSIVTAGNRAYGILPKNNWSCMHCKFSQKKSS</sequence>
<accession>A0A9Q9S655</accession>
<dbReference type="RefSeq" id="WP_142444964.1">
    <property type="nucleotide sequence ID" value="NZ_CABGGO010000003.1"/>
</dbReference>
<reference evidence="1 2" key="1">
    <citation type="submission" date="2019-07" db="EMBL/GenBank/DDBJ databases">
        <authorList>
            <person name="Brisse S."/>
            <person name="Rodrigues C."/>
            <person name="Thorpe H."/>
        </authorList>
    </citation>
    <scope>NUCLEOTIDE SEQUENCE [LARGE SCALE GENOMIC DNA]</scope>
    <source>
        <strain evidence="1">SB6410</strain>
    </source>
</reference>
<gene>
    <name evidence="1" type="ORF">SB6410_04761</name>
</gene>